<evidence type="ECO:0000313" key="8">
    <source>
        <dbReference type="EMBL" id="KAJ3704684.1"/>
    </source>
</evidence>
<dbReference type="GO" id="GO:0004674">
    <property type="term" value="F:protein serine/threonine kinase activity"/>
    <property type="evidence" value="ECO:0007669"/>
    <property type="project" value="UniProtKB-KW"/>
</dbReference>
<dbReference type="EMBL" id="JAMRDG010000001">
    <property type="protein sequence ID" value="KAJ3704684.1"/>
    <property type="molecule type" value="Genomic_DNA"/>
</dbReference>
<name>A0AAD5ZVF7_9POAL</name>
<evidence type="ECO:0000256" key="3">
    <source>
        <dbReference type="ARBA" id="ARBA00022777"/>
    </source>
</evidence>
<dbReference type="GO" id="GO:0005524">
    <property type="term" value="F:ATP binding"/>
    <property type="evidence" value="ECO:0007669"/>
    <property type="project" value="UniProtKB-UniRule"/>
</dbReference>
<dbReference type="CDD" id="cd06606">
    <property type="entry name" value="STKc_MAPKKK"/>
    <property type="match status" value="1"/>
</dbReference>
<dbReference type="SUPFAM" id="SSF56112">
    <property type="entry name" value="Protein kinase-like (PK-like)"/>
    <property type="match status" value="1"/>
</dbReference>
<dbReference type="Pfam" id="PF00069">
    <property type="entry name" value="Pkinase"/>
    <property type="match status" value="1"/>
</dbReference>
<evidence type="ECO:0000256" key="6">
    <source>
        <dbReference type="RuleBase" id="RU000304"/>
    </source>
</evidence>
<dbReference type="PANTHER" id="PTHR48011:SF4">
    <property type="entry name" value="MITOGEN-ACTIVATED PROTEIN KINASE KINASE KINASE 19"/>
    <property type="match status" value="1"/>
</dbReference>
<dbReference type="SMART" id="SM00220">
    <property type="entry name" value="S_TKc"/>
    <property type="match status" value="1"/>
</dbReference>
<organism evidence="8 9">
    <name type="scientific">Rhynchospora tenuis</name>
    <dbReference type="NCBI Taxonomy" id="198213"/>
    <lineage>
        <taxon>Eukaryota</taxon>
        <taxon>Viridiplantae</taxon>
        <taxon>Streptophyta</taxon>
        <taxon>Embryophyta</taxon>
        <taxon>Tracheophyta</taxon>
        <taxon>Spermatophyta</taxon>
        <taxon>Magnoliopsida</taxon>
        <taxon>Liliopsida</taxon>
        <taxon>Poales</taxon>
        <taxon>Cyperaceae</taxon>
        <taxon>Cyperoideae</taxon>
        <taxon>Rhynchosporeae</taxon>
        <taxon>Rhynchospora</taxon>
    </lineage>
</organism>
<dbReference type="InterPro" id="IPR017441">
    <property type="entry name" value="Protein_kinase_ATP_BS"/>
</dbReference>
<keyword evidence="6" id="KW-0723">Serine/threonine-protein kinase</keyword>
<dbReference type="InterPro" id="IPR011009">
    <property type="entry name" value="Kinase-like_dom_sf"/>
</dbReference>
<protein>
    <recommendedName>
        <fullName evidence="7">Protein kinase domain-containing protein</fullName>
    </recommendedName>
</protein>
<dbReference type="Gene3D" id="1.10.510.10">
    <property type="entry name" value="Transferase(Phosphotransferase) domain 1"/>
    <property type="match status" value="1"/>
</dbReference>
<keyword evidence="4 5" id="KW-0067">ATP-binding</keyword>
<dbReference type="InterPro" id="IPR008271">
    <property type="entry name" value="Ser/Thr_kinase_AS"/>
</dbReference>
<comment type="caution">
    <text evidence="8">The sequence shown here is derived from an EMBL/GenBank/DDBJ whole genome shotgun (WGS) entry which is preliminary data.</text>
</comment>
<dbReference type="PANTHER" id="PTHR48011">
    <property type="entry name" value="CCR4-NOT TRANSCRIPTIONAL COMPLEX SUBUNIT CAF120-RELATED"/>
    <property type="match status" value="1"/>
</dbReference>
<evidence type="ECO:0000256" key="1">
    <source>
        <dbReference type="ARBA" id="ARBA00022679"/>
    </source>
</evidence>
<dbReference type="GO" id="GO:0007165">
    <property type="term" value="P:signal transduction"/>
    <property type="evidence" value="ECO:0007669"/>
    <property type="project" value="TreeGrafter"/>
</dbReference>
<reference evidence="8 9" key="1">
    <citation type="journal article" date="2022" name="Cell">
        <title>Repeat-based holocentromeres influence genome architecture and karyotype evolution.</title>
        <authorList>
            <person name="Hofstatter P.G."/>
            <person name="Thangavel G."/>
            <person name="Lux T."/>
            <person name="Neumann P."/>
            <person name="Vondrak T."/>
            <person name="Novak P."/>
            <person name="Zhang M."/>
            <person name="Costa L."/>
            <person name="Castellani M."/>
            <person name="Scott A."/>
            <person name="Toegelov H."/>
            <person name="Fuchs J."/>
            <person name="Mata-Sucre Y."/>
            <person name="Dias Y."/>
            <person name="Vanzela A.L.L."/>
            <person name="Huettel B."/>
            <person name="Almeida C.C.S."/>
            <person name="Simkova H."/>
            <person name="Souza G."/>
            <person name="Pedrosa-Harand A."/>
            <person name="Macas J."/>
            <person name="Mayer K.F.X."/>
            <person name="Houben A."/>
            <person name="Marques A."/>
        </authorList>
    </citation>
    <scope>NUCLEOTIDE SEQUENCE [LARGE SCALE GENOMIC DNA]</scope>
    <source>
        <strain evidence="8">RhyTen1mFocal</strain>
    </source>
</reference>
<evidence type="ECO:0000259" key="7">
    <source>
        <dbReference type="PROSITE" id="PS50011"/>
    </source>
</evidence>
<comment type="similarity">
    <text evidence="6">Belongs to the protein kinase superfamily.</text>
</comment>
<feature type="binding site" evidence="5">
    <location>
        <position position="36"/>
    </location>
    <ligand>
        <name>ATP</name>
        <dbReference type="ChEBI" id="CHEBI:30616"/>
    </ligand>
</feature>
<accession>A0AAD5ZVF7</accession>
<keyword evidence="3" id="KW-0418">Kinase</keyword>
<dbReference type="Proteomes" id="UP001210211">
    <property type="component" value="Unassembled WGS sequence"/>
</dbReference>
<dbReference type="InterPro" id="IPR000719">
    <property type="entry name" value="Prot_kinase_dom"/>
</dbReference>
<gene>
    <name evidence="8" type="ORF">LUZ61_008389</name>
</gene>
<sequence length="401" mass="44142">MAIIPGLTRLCSLGRGSTATVSLASDPITGSLIAIKSADLLLSSPLQHENVILSGLNSPHIISCYGSYTSNSHYHLLLEFAPGGSLFDRIKSHPKGRLDEPHIRSYAREILLGLSYLHLNNISHGDIKTQNILIDSDGHAKIADFGAAVLKRGTHNGEYTSWSGTPAFMAPEVARGEERGPAVDIWALGCTIIEMATGKAPWIGAMDQDVMAAIYRIGYCSDFVPEIPNWLSEDGQDFLMNCLKRDPNERWSAKQLLQHPFVCFCDTTLKGDGNLDRVISPQSALDFGDAFCESETEEEEVDLALDPFTRIQELASSISISESINSNRDLYGEDCWIEVRSGNGGGNSYSEISYEVTLFGYEESSDLILHNFSNVFERINMEMRVRCGNVSSEFDLSRLEA</sequence>
<evidence type="ECO:0000256" key="4">
    <source>
        <dbReference type="ARBA" id="ARBA00022840"/>
    </source>
</evidence>
<proteinExistence type="inferred from homology"/>
<dbReference type="PROSITE" id="PS50011">
    <property type="entry name" value="PROTEIN_KINASE_DOM"/>
    <property type="match status" value="1"/>
</dbReference>
<dbReference type="AlphaFoldDB" id="A0AAD5ZVF7"/>
<keyword evidence="1" id="KW-0808">Transferase</keyword>
<evidence type="ECO:0000313" key="9">
    <source>
        <dbReference type="Proteomes" id="UP001210211"/>
    </source>
</evidence>
<dbReference type="PROSITE" id="PS00108">
    <property type="entry name" value="PROTEIN_KINASE_ST"/>
    <property type="match status" value="1"/>
</dbReference>
<feature type="domain" description="Protein kinase" evidence="7">
    <location>
        <begin position="7"/>
        <end position="262"/>
    </location>
</feature>
<evidence type="ECO:0000256" key="2">
    <source>
        <dbReference type="ARBA" id="ARBA00022741"/>
    </source>
</evidence>
<dbReference type="PROSITE" id="PS00107">
    <property type="entry name" value="PROTEIN_KINASE_ATP"/>
    <property type="match status" value="1"/>
</dbReference>
<keyword evidence="2 5" id="KW-0547">Nucleotide-binding</keyword>
<dbReference type="InterPro" id="IPR052751">
    <property type="entry name" value="Plant_MAPKKK"/>
</dbReference>
<keyword evidence="9" id="KW-1185">Reference proteome</keyword>
<evidence type="ECO:0000256" key="5">
    <source>
        <dbReference type="PROSITE-ProRule" id="PRU10141"/>
    </source>
</evidence>